<evidence type="ECO:0000313" key="3">
    <source>
        <dbReference type="WBParaSite" id="nRc.2.0.1.t34710-RA"/>
    </source>
</evidence>
<accession>A0A915K963</accession>
<keyword evidence="2" id="KW-1185">Reference proteome</keyword>
<name>A0A915K963_ROMCU</name>
<dbReference type="Proteomes" id="UP000887565">
    <property type="component" value="Unplaced"/>
</dbReference>
<proteinExistence type="predicted"/>
<organism evidence="2 3">
    <name type="scientific">Romanomermis culicivorax</name>
    <name type="common">Nematode worm</name>
    <dbReference type="NCBI Taxonomy" id="13658"/>
    <lineage>
        <taxon>Eukaryota</taxon>
        <taxon>Metazoa</taxon>
        <taxon>Ecdysozoa</taxon>
        <taxon>Nematoda</taxon>
        <taxon>Enoplea</taxon>
        <taxon>Dorylaimia</taxon>
        <taxon>Mermithida</taxon>
        <taxon>Mermithoidea</taxon>
        <taxon>Mermithidae</taxon>
        <taxon>Romanomermis</taxon>
    </lineage>
</organism>
<evidence type="ECO:0000256" key="1">
    <source>
        <dbReference type="SAM" id="SignalP"/>
    </source>
</evidence>
<sequence>MNNIIMVILLLIFVTLVFIKEGESVQCHICSGPDNCLDGLCKDEVCVKIITKPKRGGKMGVDKKCATKATYGEMKCEKDDSRSSMDYEQFHLLDDLDDVTVHQHSNYLYPSDGKLVKCSTCTGNGAALFADNASKITRTCGFPDEVNKFLINPFDVKFGCSQYNIQIRETITLCICDKDFCNGVDYFFATSPSHVCKHVHFLKMNVASKDLQAQHPFLTKGRPIL</sequence>
<evidence type="ECO:0000313" key="2">
    <source>
        <dbReference type="Proteomes" id="UP000887565"/>
    </source>
</evidence>
<dbReference type="WBParaSite" id="nRc.2.0.1.t34710-RA">
    <property type="protein sequence ID" value="nRc.2.0.1.t34710-RA"/>
    <property type="gene ID" value="nRc.2.0.1.g34710"/>
</dbReference>
<feature type="signal peptide" evidence="1">
    <location>
        <begin position="1"/>
        <end position="24"/>
    </location>
</feature>
<protein>
    <submittedName>
        <fullName evidence="3">Sodefrin-like factor</fullName>
    </submittedName>
</protein>
<reference evidence="3" key="1">
    <citation type="submission" date="2022-11" db="UniProtKB">
        <authorList>
            <consortium name="WormBaseParasite"/>
        </authorList>
    </citation>
    <scope>IDENTIFICATION</scope>
</reference>
<keyword evidence="1" id="KW-0732">Signal</keyword>
<feature type="chain" id="PRO_5037640571" evidence="1">
    <location>
        <begin position="25"/>
        <end position="225"/>
    </location>
</feature>
<dbReference type="AlphaFoldDB" id="A0A915K963"/>